<keyword evidence="4" id="KW-1185">Reference proteome</keyword>
<dbReference type="GeneID" id="37109477"/>
<evidence type="ECO:0000256" key="1">
    <source>
        <dbReference type="SAM" id="Phobius"/>
    </source>
</evidence>
<evidence type="ECO:0000313" key="3">
    <source>
        <dbReference type="EMBL" id="PWY91430.1"/>
    </source>
</evidence>
<evidence type="ECO:0000313" key="4">
    <source>
        <dbReference type="Proteomes" id="UP000246702"/>
    </source>
</evidence>
<feature type="chain" id="PRO_5016273930" evidence="2">
    <location>
        <begin position="20"/>
        <end position="112"/>
    </location>
</feature>
<dbReference type="Proteomes" id="UP000246702">
    <property type="component" value="Unassembled WGS sequence"/>
</dbReference>
<comment type="caution">
    <text evidence="3">The sequence shown here is derived from an EMBL/GenBank/DDBJ whole genome shotgun (WGS) entry which is preliminary data.</text>
</comment>
<keyword evidence="1" id="KW-0472">Membrane</keyword>
<sequence>MDGFIFLFALVFFFSLVSGHLSVNSPLVFFYFLFSDVLLSDRQIVLLPITDIVSSSSPSCTFSFTFSGISMGFDHIYIFHLPGLRLFVLSTCQLACLFICLITLLHTKVAMA</sequence>
<feature type="transmembrane region" description="Helical" evidence="1">
    <location>
        <begin position="86"/>
        <end position="105"/>
    </location>
</feature>
<organism evidence="3 4">
    <name type="scientific">Aspergillus sclerotioniger CBS 115572</name>
    <dbReference type="NCBI Taxonomy" id="1450535"/>
    <lineage>
        <taxon>Eukaryota</taxon>
        <taxon>Fungi</taxon>
        <taxon>Dikarya</taxon>
        <taxon>Ascomycota</taxon>
        <taxon>Pezizomycotina</taxon>
        <taxon>Eurotiomycetes</taxon>
        <taxon>Eurotiomycetidae</taxon>
        <taxon>Eurotiales</taxon>
        <taxon>Aspergillaceae</taxon>
        <taxon>Aspergillus</taxon>
        <taxon>Aspergillus subgen. Circumdati</taxon>
    </lineage>
</organism>
<keyword evidence="1" id="KW-0812">Transmembrane</keyword>
<name>A0A317X4E6_9EURO</name>
<protein>
    <submittedName>
        <fullName evidence="3">Uncharacterized protein</fullName>
    </submittedName>
</protein>
<proteinExistence type="predicted"/>
<accession>A0A317X4E6</accession>
<gene>
    <name evidence="3" type="ORF">BO94DRAFT_393123</name>
</gene>
<evidence type="ECO:0000256" key="2">
    <source>
        <dbReference type="SAM" id="SignalP"/>
    </source>
</evidence>
<dbReference type="AlphaFoldDB" id="A0A317X4E6"/>
<keyword evidence="1" id="KW-1133">Transmembrane helix</keyword>
<dbReference type="RefSeq" id="XP_025469158.1">
    <property type="nucleotide sequence ID" value="XM_025607334.1"/>
</dbReference>
<dbReference type="EMBL" id="MSFK01000009">
    <property type="protein sequence ID" value="PWY91430.1"/>
    <property type="molecule type" value="Genomic_DNA"/>
</dbReference>
<feature type="signal peptide" evidence="2">
    <location>
        <begin position="1"/>
        <end position="19"/>
    </location>
</feature>
<keyword evidence="2" id="KW-0732">Signal</keyword>
<reference evidence="3 4" key="1">
    <citation type="submission" date="2016-12" db="EMBL/GenBank/DDBJ databases">
        <title>The genomes of Aspergillus section Nigri reveals drivers in fungal speciation.</title>
        <authorList>
            <consortium name="DOE Joint Genome Institute"/>
            <person name="Vesth T.C."/>
            <person name="Nybo J."/>
            <person name="Theobald S."/>
            <person name="Brandl J."/>
            <person name="Frisvad J.C."/>
            <person name="Nielsen K.F."/>
            <person name="Lyhne E.K."/>
            <person name="Kogle M.E."/>
            <person name="Kuo A."/>
            <person name="Riley R."/>
            <person name="Clum A."/>
            <person name="Nolan M."/>
            <person name="Lipzen A."/>
            <person name="Salamov A."/>
            <person name="Henrissat B."/>
            <person name="Wiebenga A."/>
            <person name="De Vries R.P."/>
            <person name="Grigoriev I.V."/>
            <person name="Mortensen U.H."/>
            <person name="Andersen M.R."/>
            <person name="Baker S.E."/>
        </authorList>
    </citation>
    <scope>NUCLEOTIDE SEQUENCE [LARGE SCALE GENOMIC DNA]</scope>
    <source>
        <strain evidence="3 4">CBS 115572</strain>
    </source>
</reference>